<feature type="domain" description="ABC transporter" evidence="6">
    <location>
        <begin position="2"/>
        <end position="239"/>
    </location>
</feature>
<reference evidence="8" key="1">
    <citation type="submission" date="2016-10" db="EMBL/GenBank/DDBJ databases">
        <authorList>
            <person name="Varghese N."/>
            <person name="Submissions S."/>
        </authorList>
    </citation>
    <scope>NUCLEOTIDE SEQUENCE [LARGE SCALE GENOMIC DNA]</scope>
    <source>
        <strain evidence="8">DSM 18733</strain>
    </source>
</reference>
<sequence>MLTATALNYKIGKYCLLRDVSFQIQPGEFLAILGANGAGKSTLINILSGEKKPSSGNVWLFNKELNEYLPHELAKKRTILQQHNSVQLSFSVEEVLLMGRYPHFKHRPGKFDFIVIEETMEVCGIAHLAKRSYPSLSGGEQQRVQYARILCQIWDQPKSLLLMDEPVAALDPQYQQQTMAIAKAFSTRGFMVIAVLHEINLAAQYADRILMLKGGRKWLDGTPIEVLTPAHIYAIFNTDVDVMINKQTLKPIVIPKQLDLDVGGFNSLLSPISVENTEALT</sequence>
<dbReference type="RefSeq" id="WP_093329056.1">
    <property type="nucleotide sequence ID" value="NZ_FOAF01000008.1"/>
</dbReference>
<keyword evidence="1" id="KW-0813">Transport</keyword>
<dbReference type="Gene3D" id="3.40.50.300">
    <property type="entry name" value="P-loop containing nucleotide triphosphate hydrolases"/>
    <property type="match status" value="1"/>
</dbReference>
<dbReference type="STRING" id="407022.SAMN05661044_04417"/>
<proteinExistence type="predicted"/>
<evidence type="ECO:0000256" key="2">
    <source>
        <dbReference type="ARBA" id="ARBA00022741"/>
    </source>
</evidence>
<comment type="function">
    <text evidence="5">Part of the ABC transporter complex HmuTUV involved in hemin import. Responsible for energy coupling to the transport system.</text>
</comment>
<dbReference type="Proteomes" id="UP000199421">
    <property type="component" value="Unassembled WGS sequence"/>
</dbReference>
<dbReference type="PANTHER" id="PTHR42794:SF1">
    <property type="entry name" value="HEMIN IMPORT ATP-BINDING PROTEIN HMUV"/>
    <property type="match status" value="1"/>
</dbReference>
<organism evidence="7 8">
    <name type="scientific">Olivibacter domesticus</name>
    <name type="common">Pseudosphingobacterium domesticum</name>
    <dbReference type="NCBI Taxonomy" id="407022"/>
    <lineage>
        <taxon>Bacteria</taxon>
        <taxon>Pseudomonadati</taxon>
        <taxon>Bacteroidota</taxon>
        <taxon>Sphingobacteriia</taxon>
        <taxon>Sphingobacteriales</taxon>
        <taxon>Sphingobacteriaceae</taxon>
        <taxon>Olivibacter</taxon>
    </lineage>
</organism>
<evidence type="ECO:0000256" key="3">
    <source>
        <dbReference type="ARBA" id="ARBA00022840"/>
    </source>
</evidence>
<dbReference type="EMBL" id="FOAF01000008">
    <property type="protein sequence ID" value="SEM16483.1"/>
    <property type="molecule type" value="Genomic_DNA"/>
</dbReference>
<dbReference type="SUPFAM" id="SSF52540">
    <property type="entry name" value="P-loop containing nucleoside triphosphate hydrolases"/>
    <property type="match status" value="1"/>
</dbReference>
<dbReference type="Pfam" id="PF00005">
    <property type="entry name" value="ABC_tran"/>
    <property type="match status" value="1"/>
</dbReference>
<evidence type="ECO:0000313" key="7">
    <source>
        <dbReference type="EMBL" id="SEM16483.1"/>
    </source>
</evidence>
<name>A0A1H7W4N0_OLID1</name>
<gene>
    <name evidence="7" type="ORF">SAMN05661044_04417</name>
</gene>
<evidence type="ECO:0000313" key="8">
    <source>
        <dbReference type="Proteomes" id="UP000199421"/>
    </source>
</evidence>
<dbReference type="GO" id="GO:0016887">
    <property type="term" value="F:ATP hydrolysis activity"/>
    <property type="evidence" value="ECO:0007669"/>
    <property type="project" value="InterPro"/>
</dbReference>
<dbReference type="SMART" id="SM00382">
    <property type="entry name" value="AAA"/>
    <property type="match status" value="1"/>
</dbReference>
<protein>
    <submittedName>
        <fullName evidence="7">Iron complex transport system ATP-binding protein</fullName>
    </submittedName>
</protein>
<dbReference type="GO" id="GO:0005524">
    <property type="term" value="F:ATP binding"/>
    <property type="evidence" value="ECO:0007669"/>
    <property type="project" value="UniProtKB-KW"/>
</dbReference>
<evidence type="ECO:0000256" key="4">
    <source>
        <dbReference type="ARBA" id="ARBA00022967"/>
    </source>
</evidence>
<accession>A0A1H7W4N0</accession>
<dbReference type="NCBIfam" id="NF010068">
    <property type="entry name" value="PRK13548.1"/>
    <property type="match status" value="1"/>
</dbReference>
<dbReference type="InterPro" id="IPR003439">
    <property type="entry name" value="ABC_transporter-like_ATP-bd"/>
</dbReference>
<dbReference type="AlphaFoldDB" id="A0A1H7W4N0"/>
<dbReference type="PANTHER" id="PTHR42794">
    <property type="entry name" value="HEMIN IMPORT ATP-BINDING PROTEIN HMUV"/>
    <property type="match status" value="1"/>
</dbReference>
<evidence type="ECO:0000259" key="6">
    <source>
        <dbReference type="PROSITE" id="PS50893"/>
    </source>
</evidence>
<dbReference type="InterPro" id="IPR027417">
    <property type="entry name" value="P-loop_NTPase"/>
</dbReference>
<dbReference type="InterPro" id="IPR003593">
    <property type="entry name" value="AAA+_ATPase"/>
</dbReference>
<evidence type="ECO:0000256" key="1">
    <source>
        <dbReference type="ARBA" id="ARBA00022448"/>
    </source>
</evidence>
<keyword evidence="2" id="KW-0547">Nucleotide-binding</keyword>
<dbReference type="CDD" id="cd03214">
    <property type="entry name" value="ABC_Iron-Siderophores_B12_Hemin"/>
    <property type="match status" value="1"/>
</dbReference>
<keyword evidence="4" id="KW-1278">Translocase</keyword>
<keyword evidence="3 7" id="KW-0067">ATP-binding</keyword>
<keyword evidence="8" id="KW-1185">Reference proteome</keyword>
<evidence type="ECO:0000256" key="5">
    <source>
        <dbReference type="ARBA" id="ARBA00037066"/>
    </source>
</evidence>
<dbReference type="PROSITE" id="PS50893">
    <property type="entry name" value="ABC_TRANSPORTER_2"/>
    <property type="match status" value="1"/>
</dbReference>
<dbReference type="OrthoDB" id="9806726at2"/>